<feature type="non-terminal residue" evidence="1">
    <location>
        <position position="74"/>
    </location>
</feature>
<comment type="caution">
    <text evidence="1">The sequence shown here is derived from an EMBL/GenBank/DDBJ whole genome shotgun (WGS) entry which is preliminary data.</text>
</comment>
<dbReference type="GO" id="GO:0003824">
    <property type="term" value="F:catalytic activity"/>
    <property type="evidence" value="ECO:0007669"/>
    <property type="project" value="InterPro"/>
</dbReference>
<dbReference type="Gene3D" id="3.10.310.10">
    <property type="entry name" value="Diaminopimelate Epimerase, Chain A, domain 1"/>
    <property type="match status" value="1"/>
</dbReference>
<gene>
    <name evidence="1" type="ORF">KC614_03285</name>
</gene>
<name>A0A955LKL8_UNCKA</name>
<evidence type="ECO:0000313" key="1">
    <source>
        <dbReference type="EMBL" id="MCA9392198.1"/>
    </source>
</evidence>
<sequence length="74" mass="8238">MLGKILINTLRVFTNESGEYGNPLGVIVDDGQNIDAITRQRIAAKLNFSETVFINNKYTGEISIYNPQTDVDFA</sequence>
<proteinExistence type="predicted"/>
<organism evidence="1 2">
    <name type="scientific">candidate division WWE3 bacterium</name>
    <dbReference type="NCBI Taxonomy" id="2053526"/>
    <lineage>
        <taxon>Bacteria</taxon>
        <taxon>Katanobacteria</taxon>
    </lineage>
</organism>
<dbReference type="InterPro" id="IPR003719">
    <property type="entry name" value="Phenazine_PhzF-like"/>
</dbReference>
<reference evidence="1" key="1">
    <citation type="submission" date="2020-04" db="EMBL/GenBank/DDBJ databases">
        <authorList>
            <person name="Zhang T."/>
        </authorList>
    </citation>
    <scope>NUCLEOTIDE SEQUENCE</scope>
    <source>
        <strain evidence="1">HKST-UBA03</strain>
    </source>
</reference>
<dbReference type="Proteomes" id="UP000751518">
    <property type="component" value="Unassembled WGS sequence"/>
</dbReference>
<dbReference type="AlphaFoldDB" id="A0A955LKL8"/>
<dbReference type="EMBL" id="JAGQKZ010000027">
    <property type="protein sequence ID" value="MCA9392198.1"/>
    <property type="molecule type" value="Genomic_DNA"/>
</dbReference>
<protein>
    <submittedName>
        <fullName evidence="1">PhzF family phenazine biosynthesis protein</fullName>
    </submittedName>
</protein>
<dbReference type="SUPFAM" id="SSF54506">
    <property type="entry name" value="Diaminopimelate epimerase-like"/>
    <property type="match status" value="1"/>
</dbReference>
<evidence type="ECO:0000313" key="2">
    <source>
        <dbReference type="Proteomes" id="UP000751518"/>
    </source>
</evidence>
<dbReference type="Pfam" id="PF02567">
    <property type="entry name" value="PhzC-PhzF"/>
    <property type="match status" value="1"/>
</dbReference>
<reference evidence="1" key="2">
    <citation type="journal article" date="2021" name="Microbiome">
        <title>Successional dynamics and alternative stable states in a saline activated sludge microbial community over 9 years.</title>
        <authorList>
            <person name="Wang Y."/>
            <person name="Ye J."/>
            <person name="Ju F."/>
            <person name="Liu L."/>
            <person name="Boyd J.A."/>
            <person name="Deng Y."/>
            <person name="Parks D.H."/>
            <person name="Jiang X."/>
            <person name="Yin X."/>
            <person name="Woodcroft B.J."/>
            <person name="Tyson G.W."/>
            <person name="Hugenholtz P."/>
            <person name="Polz M.F."/>
            <person name="Zhang T."/>
        </authorList>
    </citation>
    <scope>NUCLEOTIDE SEQUENCE</scope>
    <source>
        <strain evidence="1">HKST-UBA03</strain>
    </source>
</reference>
<accession>A0A955LKL8</accession>